<evidence type="ECO:0000313" key="3">
    <source>
        <dbReference type="EMBL" id="QHU31469.1"/>
    </source>
</evidence>
<accession>A0A6C0LKL4</accession>
<keyword evidence="1" id="KW-0175">Coiled coil</keyword>
<reference evidence="3" key="1">
    <citation type="journal article" date="2020" name="Nature">
        <title>Giant virus diversity and host interactions through global metagenomics.</title>
        <authorList>
            <person name="Schulz F."/>
            <person name="Roux S."/>
            <person name="Paez-Espino D."/>
            <person name="Jungbluth S."/>
            <person name="Walsh D.A."/>
            <person name="Denef V.J."/>
            <person name="McMahon K.D."/>
            <person name="Konstantinidis K.T."/>
            <person name="Eloe-Fadrosh E.A."/>
            <person name="Kyrpides N.C."/>
            <person name="Woyke T."/>
        </authorList>
    </citation>
    <scope>NUCLEOTIDE SEQUENCE</scope>
    <source>
        <strain evidence="3">GVMAG-M-3300027963-21</strain>
    </source>
</reference>
<dbReference type="EMBL" id="MN740527">
    <property type="protein sequence ID" value="QHU31469.1"/>
    <property type="molecule type" value="Genomic_DNA"/>
</dbReference>
<organism evidence="3">
    <name type="scientific">viral metagenome</name>
    <dbReference type="NCBI Taxonomy" id="1070528"/>
    <lineage>
        <taxon>unclassified sequences</taxon>
        <taxon>metagenomes</taxon>
        <taxon>organismal metagenomes</taxon>
    </lineage>
</organism>
<sequence>MKKETQQRAEEHRRLIEELKKQSELTKEIIKKSSDQIKAFRKKLTDKQKIDIHIEELTSYLNNNIGYYEGVMSKIKGERATQMKELVKTLNGYLLEIKIIKGIDNKRPLLDLLYKKIKETDKIKEDLDKQPTDTPVSGGSKLPVKRRANAKPKAKPKPKSRSNKGVR</sequence>
<feature type="coiled-coil region" evidence="1">
    <location>
        <begin position="2"/>
        <end position="36"/>
    </location>
</feature>
<dbReference type="AlphaFoldDB" id="A0A6C0LKL4"/>
<protein>
    <submittedName>
        <fullName evidence="3">Uncharacterized protein</fullName>
    </submittedName>
</protein>
<proteinExistence type="predicted"/>
<name>A0A6C0LKL4_9ZZZZ</name>
<feature type="compositionally biased region" description="Basic residues" evidence="2">
    <location>
        <begin position="143"/>
        <end position="167"/>
    </location>
</feature>
<evidence type="ECO:0000256" key="2">
    <source>
        <dbReference type="SAM" id="MobiDB-lite"/>
    </source>
</evidence>
<evidence type="ECO:0000256" key="1">
    <source>
        <dbReference type="SAM" id="Coils"/>
    </source>
</evidence>
<feature type="region of interest" description="Disordered" evidence="2">
    <location>
        <begin position="124"/>
        <end position="167"/>
    </location>
</feature>